<keyword evidence="17" id="KW-1185">Reference proteome</keyword>
<reference evidence="16 17" key="1">
    <citation type="submission" date="2017-10" db="EMBL/GenBank/DDBJ databases">
        <title>Genome sequence of Caulobacter mirabilis FWC38.</title>
        <authorList>
            <person name="Fiebig A."/>
            <person name="Crosson S."/>
        </authorList>
    </citation>
    <scope>NUCLEOTIDE SEQUENCE [LARGE SCALE GENOMIC DNA]</scope>
    <source>
        <strain evidence="16 17">FWC 38</strain>
    </source>
</reference>
<dbReference type="InterPro" id="IPR012910">
    <property type="entry name" value="Plug_dom"/>
</dbReference>
<gene>
    <name evidence="16" type="ORF">CSW64_17570</name>
</gene>
<feature type="domain" description="TonB-dependent receptor plug" evidence="15">
    <location>
        <begin position="49"/>
        <end position="157"/>
    </location>
</feature>
<keyword evidence="8 12" id="KW-0798">TonB box</keyword>
<dbReference type="PANTHER" id="PTHR32552:SF81">
    <property type="entry name" value="TONB-DEPENDENT OUTER MEMBRANE RECEPTOR"/>
    <property type="match status" value="1"/>
</dbReference>
<keyword evidence="7" id="KW-0406">Ion transport</keyword>
<evidence type="ECO:0000256" key="9">
    <source>
        <dbReference type="ARBA" id="ARBA00023136"/>
    </source>
</evidence>
<keyword evidence="9 11" id="KW-0472">Membrane</keyword>
<dbReference type="OrthoDB" id="9760333at2"/>
<keyword evidence="2 11" id="KW-0813">Transport</keyword>
<evidence type="ECO:0000256" key="2">
    <source>
        <dbReference type="ARBA" id="ARBA00022448"/>
    </source>
</evidence>
<dbReference type="SUPFAM" id="SSF56935">
    <property type="entry name" value="Porins"/>
    <property type="match status" value="1"/>
</dbReference>
<organism evidence="16 17">
    <name type="scientific">Caulobacter mirabilis</name>
    <dbReference type="NCBI Taxonomy" id="69666"/>
    <lineage>
        <taxon>Bacteria</taxon>
        <taxon>Pseudomonadati</taxon>
        <taxon>Pseudomonadota</taxon>
        <taxon>Alphaproteobacteria</taxon>
        <taxon>Caulobacterales</taxon>
        <taxon>Caulobacteraceae</taxon>
        <taxon>Caulobacter</taxon>
    </lineage>
</organism>
<dbReference type="EMBL" id="CP024201">
    <property type="protein sequence ID" value="ATQ44068.1"/>
    <property type="molecule type" value="Genomic_DNA"/>
</dbReference>
<dbReference type="Pfam" id="PF00593">
    <property type="entry name" value="TonB_dep_Rec_b-barrel"/>
    <property type="match status" value="1"/>
</dbReference>
<comment type="subcellular location">
    <subcellularLocation>
        <location evidence="1 11">Cell outer membrane</location>
        <topology evidence="1 11">Multi-pass membrane protein</topology>
    </subcellularLocation>
</comment>
<evidence type="ECO:0000256" key="7">
    <source>
        <dbReference type="ARBA" id="ARBA00023065"/>
    </source>
</evidence>
<dbReference type="Gene3D" id="2.40.170.20">
    <property type="entry name" value="TonB-dependent receptor, beta-barrel domain"/>
    <property type="match status" value="2"/>
</dbReference>
<evidence type="ECO:0000313" key="17">
    <source>
        <dbReference type="Proteomes" id="UP000228945"/>
    </source>
</evidence>
<dbReference type="RefSeq" id="WP_099623316.1">
    <property type="nucleotide sequence ID" value="NZ_CP024201.1"/>
</dbReference>
<feature type="chain" id="PRO_5013615353" evidence="13">
    <location>
        <begin position="27"/>
        <end position="849"/>
    </location>
</feature>
<dbReference type="KEGG" id="cmb:CSW64_17570"/>
<keyword evidence="13" id="KW-0732">Signal</keyword>
<evidence type="ECO:0000256" key="10">
    <source>
        <dbReference type="ARBA" id="ARBA00023237"/>
    </source>
</evidence>
<keyword evidence="10 11" id="KW-0998">Cell outer membrane</keyword>
<name>A0A2D2B1F0_9CAUL</name>
<keyword evidence="16" id="KW-0675">Receptor</keyword>
<accession>A0A2D2B1F0</accession>
<evidence type="ECO:0000256" key="13">
    <source>
        <dbReference type="SAM" id="SignalP"/>
    </source>
</evidence>
<keyword evidence="4" id="KW-0410">Iron transport</keyword>
<evidence type="ECO:0000256" key="8">
    <source>
        <dbReference type="ARBA" id="ARBA00023077"/>
    </source>
</evidence>
<feature type="signal peptide" evidence="13">
    <location>
        <begin position="1"/>
        <end position="26"/>
    </location>
</feature>
<dbReference type="PROSITE" id="PS52016">
    <property type="entry name" value="TONB_DEPENDENT_REC_3"/>
    <property type="match status" value="1"/>
</dbReference>
<dbReference type="CDD" id="cd01347">
    <property type="entry name" value="ligand_gated_channel"/>
    <property type="match status" value="1"/>
</dbReference>
<dbReference type="AlphaFoldDB" id="A0A2D2B1F0"/>
<dbReference type="InterPro" id="IPR036942">
    <property type="entry name" value="Beta-barrel_TonB_sf"/>
</dbReference>
<evidence type="ECO:0000256" key="11">
    <source>
        <dbReference type="PROSITE-ProRule" id="PRU01360"/>
    </source>
</evidence>
<evidence type="ECO:0000256" key="5">
    <source>
        <dbReference type="ARBA" id="ARBA00022692"/>
    </source>
</evidence>
<dbReference type="Proteomes" id="UP000228945">
    <property type="component" value="Chromosome"/>
</dbReference>
<dbReference type="GO" id="GO:0009279">
    <property type="term" value="C:cell outer membrane"/>
    <property type="evidence" value="ECO:0007669"/>
    <property type="project" value="UniProtKB-SubCell"/>
</dbReference>
<dbReference type="InterPro" id="IPR039426">
    <property type="entry name" value="TonB-dep_rcpt-like"/>
</dbReference>
<evidence type="ECO:0000259" key="14">
    <source>
        <dbReference type="Pfam" id="PF00593"/>
    </source>
</evidence>
<evidence type="ECO:0000256" key="6">
    <source>
        <dbReference type="ARBA" id="ARBA00023004"/>
    </source>
</evidence>
<protein>
    <submittedName>
        <fullName evidence="16">TonB-dependent receptor</fullName>
    </submittedName>
</protein>
<dbReference type="Pfam" id="PF07715">
    <property type="entry name" value="Plug"/>
    <property type="match status" value="1"/>
</dbReference>
<evidence type="ECO:0000256" key="3">
    <source>
        <dbReference type="ARBA" id="ARBA00022452"/>
    </source>
</evidence>
<keyword evidence="3 11" id="KW-1134">Transmembrane beta strand</keyword>
<keyword evidence="5 11" id="KW-0812">Transmembrane</keyword>
<keyword evidence="6" id="KW-0408">Iron</keyword>
<feature type="domain" description="TonB-dependent receptor-like beta-barrel" evidence="14">
    <location>
        <begin position="288"/>
        <end position="805"/>
    </location>
</feature>
<dbReference type="PANTHER" id="PTHR32552">
    <property type="entry name" value="FERRICHROME IRON RECEPTOR-RELATED"/>
    <property type="match status" value="1"/>
</dbReference>
<evidence type="ECO:0000256" key="1">
    <source>
        <dbReference type="ARBA" id="ARBA00004571"/>
    </source>
</evidence>
<evidence type="ECO:0000256" key="4">
    <source>
        <dbReference type="ARBA" id="ARBA00022496"/>
    </source>
</evidence>
<proteinExistence type="inferred from homology"/>
<evidence type="ECO:0000256" key="12">
    <source>
        <dbReference type="RuleBase" id="RU003357"/>
    </source>
</evidence>
<evidence type="ECO:0000259" key="15">
    <source>
        <dbReference type="Pfam" id="PF07715"/>
    </source>
</evidence>
<dbReference type="InterPro" id="IPR000531">
    <property type="entry name" value="Beta-barrel_TonB"/>
</dbReference>
<dbReference type="GO" id="GO:0006826">
    <property type="term" value="P:iron ion transport"/>
    <property type="evidence" value="ECO:0007669"/>
    <property type="project" value="UniProtKB-KW"/>
</dbReference>
<evidence type="ECO:0000313" key="16">
    <source>
        <dbReference type="EMBL" id="ATQ44068.1"/>
    </source>
</evidence>
<comment type="similarity">
    <text evidence="11 12">Belongs to the TonB-dependent receptor family.</text>
</comment>
<sequence>MRFSKVLRASASAVVLSSLAAGVAYAQDQGESATVDAIIVTATKREQSLQDVPVVVTAVSGQLMQDAGVKDIKDLTILTPGLTVTSTSNETVTTARIRGVGTVGDNPGLESSVGVVIDGVYRPRNGVSFGDLGELERVEVLKGPQGTLFGKNTSAGVINIITKEPEFTFGGSAELTAGNYGAIGGSVSVTGPIVEDKMAGRLFFAKRQRDGYLDVVTGPGPRTQNDDVNQDFWTLRGQLLITPTDDITLKVIGDYTKRDESCCLGTQLYVGQAAASRANMINAVRPGSIDTTNTPFDRKAYANRNTTQAIEDKGLSVEANWDITPDVTMTSVTALRQWRAETAQDSDFTAADIAYRPDDGSNFVEFKQFSQEIRFAGTTERLDWLVGAFYANEELNSRSVLKYGSDYYAYFDGRVLGGAPMILGLAPGTIHQAGSGSDDRYAQKDKTFALFTDNTWAFTDALKLTVGLRYTNSDKELVTKYNTTGASCRQGELGLGTLVTYFVNAGMAPAAAQAQAIKVVGGLCLNSQNADFDNINGGNPFKQSTSEEEVTGTVKLSYKINDDIMTYASYARGYKGGGFNLDRSSIACPPGGRPTKTAAGVACTNGTPLLDFQANPNTSFAPEFADSYELGIKTKWFNNSLLLNGTIFYQEYTDFQLNTFVGTAFIVETIPEVTSKGVDADFVWFTPVQGLSMQGGVTYAKTEYGKFTALDLQDPSRFASLYRLPGAQMSFAPEWSGSVAATYERDIGDSLLFRGNVSAKYTSKYNTGSDLHPAKEQGAFTLVNARVSIGAQDDRWAVELWSNNLFDEDYLQVGFNGPFQVDEANDSVSVYNAFLGAPRTYGVTLRSKF</sequence>